<dbReference type="Gene3D" id="3.40.190.10">
    <property type="entry name" value="Periplasmic binding protein-like II"/>
    <property type="match status" value="1"/>
</dbReference>
<evidence type="ECO:0000313" key="2">
    <source>
        <dbReference type="EMBL" id="URI09201.1"/>
    </source>
</evidence>
<accession>A0ABY4SDU2</accession>
<name>A0ABY4SDU2_AQUTE</name>
<keyword evidence="3" id="KW-1185">Reference proteome</keyword>
<sequence>MRHGLQPVAATDRMLRRRQLLRLCGGPLAAGVATLGTAAAALAEAAEAADWPAGPLHLVVAYPPGGVSDAAARALAEPLSARLGVPVLVEHRAGAGGAIALATLARAAADGQTLVFSAISPLTSPESDAPGTAALRAQLAPVMSVMATPVLVAGTSALAGDDFAALLAAARRPEGLRWATSGPRTVGHRVLEAVLRAGGGRITHVPYKGGGQQITDALGGQFEVLSTNVGPQQLAHCQAGRLKPLAVGAPARLPVLPQVPTLAALGMPQANLVSLFGLFAPAGMPAARLRRLNDELNRALRQPSLRAALQAADNLPTGGSAEDFARRIDEEAAQRARTGT</sequence>
<evidence type="ECO:0000256" key="1">
    <source>
        <dbReference type="ARBA" id="ARBA00006987"/>
    </source>
</evidence>
<reference evidence="2" key="1">
    <citation type="submission" date="2022-05" db="EMBL/GenBank/DDBJ databases">
        <title>An RpoN-dependent PEP-CTERM gene is involved in floc formation of an Aquincola tertiaricarbonis strain.</title>
        <authorList>
            <person name="Qiu D."/>
            <person name="Xia M."/>
        </authorList>
    </citation>
    <scope>NUCLEOTIDE SEQUENCE</scope>
    <source>
        <strain evidence="2">RN12</strain>
    </source>
</reference>
<dbReference type="PANTHER" id="PTHR42928">
    <property type="entry name" value="TRICARBOXYLATE-BINDING PROTEIN"/>
    <property type="match status" value="1"/>
</dbReference>
<protein>
    <submittedName>
        <fullName evidence="2">Tripartite tricarboxylate transporter substrate binding protein</fullName>
    </submittedName>
</protein>
<gene>
    <name evidence="2" type="ORF">MW290_26925</name>
</gene>
<dbReference type="CDD" id="cd07012">
    <property type="entry name" value="PBP2_Bug_TTT"/>
    <property type="match status" value="1"/>
</dbReference>
<dbReference type="PIRSF" id="PIRSF017082">
    <property type="entry name" value="YflP"/>
    <property type="match status" value="1"/>
</dbReference>
<proteinExistence type="inferred from homology"/>
<dbReference type="InterPro" id="IPR006311">
    <property type="entry name" value="TAT_signal"/>
</dbReference>
<dbReference type="Pfam" id="PF03401">
    <property type="entry name" value="TctC"/>
    <property type="match status" value="1"/>
</dbReference>
<dbReference type="Proteomes" id="UP001056201">
    <property type="component" value="Chromosome 2"/>
</dbReference>
<dbReference type="InterPro" id="IPR005064">
    <property type="entry name" value="BUG"/>
</dbReference>
<dbReference type="EMBL" id="CP097636">
    <property type="protein sequence ID" value="URI09201.1"/>
    <property type="molecule type" value="Genomic_DNA"/>
</dbReference>
<dbReference type="InterPro" id="IPR042100">
    <property type="entry name" value="Bug_dom1"/>
</dbReference>
<evidence type="ECO:0000313" key="3">
    <source>
        <dbReference type="Proteomes" id="UP001056201"/>
    </source>
</evidence>
<dbReference type="Gene3D" id="3.40.190.150">
    <property type="entry name" value="Bordetella uptake gene, domain 1"/>
    <property type="match status" value="1"/>
</dbReference>
<organism evidence="2 3">
    <name type="scientific">Aquincola tertiaricarbonis</name>
    <dbReference type="NCBI Taxonomy" id="391953"/>
    <lineage>
        <taxon>Bacteria</taxon>
        <taxon>Pseudomonadati</taxon>
        <taxon>Pseudomonadota</taxon>
        <taxon>Betaproteobacteria</taxon>
        <taxon>Burkholderiales</taxon>
        <taxon>Sphaerotilaceae</taxon>
        <taxon>Aquincola</taxon>
    </lineage>
</organism>
<dbReference type="PROSITE" id="PS51318">
    <property type="entry name" value="TAT"/>
    <property type="match status" value="1"/>
</dbReference>
<comment type="similarity">
    <text evidence="1">Belongs to the UPF0065 (bug) family.</text>
</comment>
<dbReference type="PANTHER" id="PTHR42928:SF5">
    <property type="entry name" value="BLR1237 PROTEIN"/>
    <property type="match status" value="1"/>
</dbReference>
<dbReference type="RefSeq" id="WP_250197433.1">
    <property type="nucleotide sequence ID" value="NZ_CP097636.1"/>
</dbReference>